<feature type="transmembrane region" description="Helical" evidence="1">
    <location>
        <begin position="434"/>
        <end position="454"/>
    </location>
</feature>
<feature type="transmembrane region" description="Helical" evidence="1">
    <location>
        <begin position="690"/>
        <end position="710"/>
    </location>
</feature>
<dbReference type="GeneID" id="92359072"/>
<comment type="caution">
    <text evidence="3">The sequence shown here is derived from an EMBL/GenBank/DDBJ whole genome shotgun (WGS) entry which is preliminary data.</text>
</comment>
<dbReference type="AlphaFoldDB" id="A0A836GXI6"/>
<dbReference type="RefSeq" id="XP_067060690.1">
    <property type="nucleotide sequence ID" value="XM_067205138.1"/>
</dbReference>
<dbReference type="Proteomes" id="UP000674143">
    <property type="component" value="Chromosome 31"/>
</dbReference>
<feature type="transmembrane region" description="Helical" evidence="1">
    <location>
        <begin position="530"/>
        <end position="558"/>
    </location>
</feature>
<dbReference type="EMBL" id="JAFHLR010000031">
    <property type="protein sequence ID" value="KAG5471573.1"/>
    <property type="molecule type" value="Genomic_DNA"/>
</dbReference>
<proteinExistence type="predicted"/>
<keyword evidence="1" id="KW-1133">Transmembrane helix</keyword>
<feature type="transmembrane region" description="Helical" evidence="1">
    <location>
        <begin position="722"/>
        <end position="744"/>
    </location>
</feature>
<dbReference type="Gene3D" id="3.40.525.10">
    <property type="entry name" value="CRAL-TRIO lipid binding domain"/>
    <property type="match status" value="1"/>
</dbReference>
<feature type="transmembrane region" description="Helical" evidence="1">
    <location>
        <begin position="635"/>
        <end position="652"/>
    </location>
</feature>
<evidence type="ECO:0000259" key="2">
    <source>
        <dbReference type="PROSITE" id="PS50191"/>
    </source>
</evidence>
<evidence type="ECO:0000313" key="3">
    <source>
        <dbReference type="EMBL" id="KAG5471573.1"/>
    </source>
</evidence>
<evidence type="ECO:0000256" key="1">
    <source>
        <dbReference type="SAM" id="Phobius"/>
    </source>
</evidence>
<feature type="domain" description="CRAL-TRIO" evidence="2">
    <location>
        <begin position="88"/>
        <end position="239"/>
    </location>
</feature>
<organism evidence="3 4">
    <name type="scientific">Leishmania orientalis</name>
    <dbReference type="NCBI Taxonomy" id="2249476"/>
    <lineage>
        <taxon>Eukaryota</taxon>
        <taxon>Discoba</taxon>
        <taxon>Euglenozoa</taxon>
        <taxon>Kinetoplastea</taxon>
        <taxon>Metakinetoplastina</taxon>
        <taxon>Trypanosomatida</taxon>
        <taxon>Trypanosomatidae</taxon>
        <taxon>Leishmaniinae</taxon>
        <taxon>Leishmania</taxon>
    </lineage>
</organism>
<feature type="transmembrane region" description="Helical" evidence="1">
    <location>
        <begin position="490"/>
        <end position="509"/>
    </location>
</feature>
<protein>
    <recommendedName>
        <fullName evidence="2">CRAL-TRIO domain-containing protein</fullName>
    </recommendedName>
</protein>
<dbReference type="Pfam" id="PF00650">
    <property type="entry name" value="CRAL_TRIO"/>
    <property type="match status" value="1"/>
</dbReference>
<keyword evidence="1" id="KW-0812">Transmembrane</keyword>
<dbReference type="InterPro" id="IPR053012">
    <property type="entry name" value="ER-organelle_contact"/>
</dbReference>
<feature type="transmembrane region" description="Helical" evidence="1">
    <location>
        <begin position="751"/>
        <end position="772"/>
    </location>
</feature>
<reference evidence="3 4" key="1">
    <citation type="submission" date="2021-02" db="EMBL/GenBank/DDBJ databases">
        <title>Leishmania (Mundinia) orientalis Genome sequencing and assembly.</title>
        <authorList>
            <person name="Almutairi H."/>
            <person name="Gatherer D."/>
        </authorList>
    </citation>
    <scope>NUCLEOTIDE SEQUENCE [LARGE SCALE GENOMIC DNA]</scope>
    <source>
        <strain evidence="3">LSCM4</strain>
    </source>
</reference>
<dbReference type="CDD" id="cd00170">
    <property type="entry name" value="SEC14"/>
    <property type="match status" value="1"/>
</dbReference>
<dbReference type="GO" id="GO:0012505">
    <property type="term" value="C:endomembrane system"/>
    <property type="evidence" value="ECO:0007669"/>
    <property type="project" value="TreeGrafter"/>
</dbReference>
<gene>
    <name evidence="3" type="ORF">LSCM4_03121</name>
</gene>
<feature type="transmembrane region" description="Helical" evidence="1">
    <location>
        <begin position="803"/>
        <end position="825"/>
    </location>
</feature>
<accession>A0A836GXI6</accession>
<dbReference type="PANTHER" id="PTHR46384:SF2">
    <property type="entry name" value="CRAL-TRIO DOMAIN-CONTAINING PROTEIN"/>
    <property type="match status" value="1"/>
</dbReference>
<evidence type="ECO:0000313" key="4">
    <source>
        <dbReference type="Proteomes" id="UP000674143"/>
    </source>
</evidence>
<dbReference type="KEGG" id="loi:92359072"/>
<dbReference type="PROSITE" id="PS50191">
    <property type="entry name" value="CRAL_TRIO"/>
    <property type="match status" value="1"/>
</dbReference>
<feature type="transmembrane region" description="Helical" evidence="1">
    <location>
        <begin position="570"/>
        <end position="592"/>
    </location>
</feature>
<dbReference type="InterPro" id="IPR055777">
    <property type="entry name" value="DUF7353"/>
</dbReference>
<dbReference type="Pfam" id="PF24044">
    <property type="entry name" value="DUF7353"/>
    <property type="match status" value="1"/>
</dbReference>
<dbReference type="SUPFAM" id="SSF52087">
    <property type="entry name" value="CRAL/TRIO domain"/>
    <property type="match status" value="1"/>
</dbReference>
<dbReference type="InterPro" id="IPR036865">
    <property type="entry name" value="CRAL-TRIO_dom_sf"/>
</dbReference>
<feature type="transmembrane region" description="Helical" evidence="1">
    <location>
        <begin position="461"/>
        <end position="484"/>
    </location>
</feature>
<dbReference type="GO" id="GO:0140284">
    <property type="term" value="C:endoplasmic reticulum-endosome membrane contact site"/>
    <property type="evidence" value="ECO:0007669"/>
    <property type="project" value="TreeGrafter"/>
</dbReference>
<feature type="transmembrane region" description="Helical" evidence="1">
    <location>
        <begin position="778"/>
        <end position="796"/>
    </location>
</feature>
<feature type="transmembrane region" description="Helical" evidence="1">
    <location>
        <begin position="658"/>
        <end position="681"/>
    </location>
</feature>
<dbReference type="PANTHER" id="PTHR46384">
    <property type="entry name" value="MOTILE SPERM DOMAIN-CONTAINING PROTEIN 2"/>
    <property type="match status" value="1"/>
</dbReference>
<keyword evidence="1" id="KW-0472">Membrane</keyword>
<dbReference type="InterPro" id="IPR001251">
    <property type="entry name" value="CRAL-TRIO_dom"/>
</dbReference>
<name>A0A836GXI6_9TRYP</name>
<sequence>MSNTPVLLDIGTDAYAHQTEVDEVKKHMGIQHNYFDCWIFGFLENKNFNIDETVEKLRRRADFERTQLAACNVTDWMMENMRKGIIQIIGNDKAGRVVFYVSTARDKPVASRREESRMNFDILLTYGTRLRPESKRCQITMLINQDKASMISNLDMTLQADIALRIAKFYPGCVDKIYICKMGRLLAAMAKPIFSRLPAIVSDRIIIISDSDIRHGKLLELFDASVLPIELGGENDCDHQKHYDKFAATIRSYFEQLKPALMRGEEVKEWELENLRAAGFIKDASPMDALKRSIVEPSPSLREQFLPGPLEPAGYSLLLTNGSITGPSFSPRSPALCALDIDDDANLITCETDSIDRDGPRSTGRMQRNASMLSRSPARSLFADYLHQFTTIESFFRLSVTEMHERQWLQIVQWEMQERRSILQGERFIRGDRLLAGLPPSVLLLAKGFLWLCLIVTSSFFFLGTCFIALFGVVTLMNIFFAIFVRPYHVFLYGAALVVVASQFVILCSRGVDVTRSTFQGRVVQAFRALGAKALAVQLIIYVVCTIAFFVLFCAMAVRHDVLTGLQYSIAYGWIVAVCLIFIYHVVFAFGLRTLSTHSYANGSRQYNAEATVYLFMEVEMDDENAEQRCPPAEVMLLTVVGVLSVAMGIAFLTGGGFFFLCATIVAQAVLLQLCTTFVIARSVSSSSDIIISGVFYASVFWMNTIFTISQNGWSGDWGRSTLAVLFVMLFFVITGMVSVFGPWKGAVRRWLFRLSWLLLLLHLIACVAALIAFNYRFGLFVLALAVHLLLCIMRTNESSNNFGMLIMSAGFTLALLACCMLAYASDAEVYEGSVSDVLVPNYANRSSASTVSRYPMSADLVEPQVTLSGMATLASVHTQRNITYVMPPLCLAQFGPTLDALGMALFAKLGLNDDVDAQEKDLRRWFPSFRRLPTPEMVESEVMHLDAFREETATVNTTIVTARSGMDSILMIESMAMWIDTYILSFFSLLMPAPYVDKLMPHLSFVQRMVPAQWMASIEKTTAVVHGLLKDLRGDRENVFIVGHGPVGSRAAVIGLRTQENVYSLTFSGPPVVPSKYNLNFSPEVLARRMLAVQTMQTVFSTWYLRTASMQFIPCSLGGNRCDRIDTTIQTLSQLCDE</sequence>
<keyword evidence="4" id="KW-1185">Reference proteome</keyword>